<evidence type="ECO:0000256" key="1">
    <source>
        <dbReference type="ARBA" id="ARBA00004496"/>
    </source>
</evidence>
<evidence type="ECO:0000313" key="12">
    <source>
        <dbReference type="EMBL" id="RMB62171.1"/>
    </source>
</evidence>
<evidence type="ECO:0000256" key="2">
    <source>
        <dbReference type="ARBA" id="ARBA00004825"/>
    </source>
</evidence>
<dbReference type="SUPFAM" id="SSF53167">
    <property type="entry name" value="Purine and uridine phosphorylases"/>
    <property type="match status" value="1"/>
</dbReference>
<dbReference type="GO" id="GO:0044206">
    <property type="term" value="P:UMP salvage"/>
    <property type="evidence" value="ECO:0007669"/>
    <property type="project" value="UniProtKB-UniPathway"/>
</dbReference>
<dbReference type="EMBL" id="REFW01000001">
    <property type="protein sequence ID" value="RMB62171.1"/>
    <property type="molecule type" value="Genomic_DNA"/>
</dbReference>
<evidence type="ECO:0000256" key="9">
    <source>
        <dbReference type="ARBA" id="ARBA00048447"/>
    </source>
</evidence>
<sequence>MATYSEGYEYHIHLSQGDIGRYVFLPGDPGRCEVIAQHFDNPRFVASNREHTTWAGELDGEPVAVTSTGMGGPSAAIAVEELIHVGADTFMRVGTAGAMQPETQPGDIAIVNAAIRDEGTGLHYLPMEFPAVAHQDLINGLVSAAQNLGLRHHVGISQSKDSFYGQHSPDSMPVGPQLRQRWDAWVKGGCLVSEMECAALYLVASTRRVRAGGVMMVMGHHDFAPMTQQEKDASQIGNLIPVAIDGMRQVIAADKASKG</sequence>
<accession>A0A3M0GB27</accession>
<dbReference type="EC" id="2.4.2.3" evidence="4 10"/>
<dbReference type="Gene3D" id="3.40.50.1580">
    <property type="entry name" value="Nucleoside phosphorylase domain"/>
    <property type="match status" value="1"/>
</dbReference>
<organism evidence="12 13">
    <name type="scientific">Tessaracoccus antarcticus</name>
    <dbReference type="NCBI Taxonomy" id="2479848"/>
    <lineage>
        <taxon>Bacteria</taxon>
        <taxon>Bacillati</taxon>
        <taxon>Actinomycetota</taxon>
        <taxon>Actinomycetes</taxon>
        <taxon>Propionibacteriales</taxon>
        <taxon>Propionibacteriaceae</taxon>
        <taxon>Tessaracoccus</taxon>
    </lineage>
</organism>
<keyword evidence="8 10" id="KW-0808">Transferase</keyword>
<dbReference type="Pfam" id="PF01048">
    <property type="entry name" value="PNP_UDP_1"/>
    <property type="match status" value="1"/>
</dbReference>
<dbReference type="AlphaFoldDB" id="A0A3M0GB27"/>
<dbReference type="GO" id="GO:0005829">
    <property type="term" value="C:cytosol"/>
    <property type="evidence" value="ECO:0007669"/>
    <property type="project" value="TreeGrafter"/>
</dbReference>
<protein>
    <recommendedName>
        <fullName evidence="5 10">Uridine phosphorylase</fullName>
        <ecNumber evidence="4 10">2.4.2.3</ecNumber>
    </recommendedName>
</protein>
<feature type="domain" description="Nucleoside phosphorylase" evidence="11">
    <location>
        <begin position="22"/>
        <end position="223"/>
    </location>
</feature>
<gene>
    <name evidence="12" type="primary">udp</name>
    <name evidence="12" type="ORF">EAX62_06295</name>
</gene>
<dbReference type="CDD" id="cd17767">
    <property type="entry name" value="UP_EcUdp-like"/>
    <property type="match status" value="1"/>
</dbReference>
<keyword evidence="6" id="KW-0963">Cytoplasm</keyword>
<keyword evidence="13" id="KW-1185">Reference proteome</keyword>
<dbReference type="GO" id="GO:0009166">
    <property type="term" value="P:nucleotide catabolic process"/>
    <property type="evidence" value="ECO:0007669"/>
    <property type="project" value="InterPro"/>
</dbReference>
<evidence type="ECO:0000256" key="7">
    <source>
        <dbReference type="ARBA" id="ARBA00022676"/>
    </source>
</evidence>
<comment type="pathway">
    <text evidence="2 10">Pyrimidine metabolism; UMP biosynthesis via salvage pathway; uracil from uridine (phosphorylase route): step 1/1.</text>
</comment>
<comment type="catalytic activity">
    <reaction evidence="9 10">
        <text>uridine + phosphate = alpha-D-ribose 1-phosphate + uracil</text>
        <dbReference type="Rhea" id="RHEA:24388"/>
        <dbReference type="ChEBI" id="CHEBI:16704"/>
        <dbReference type="ChEBI" id="CHEBI:17568"/>
        <dbReference type="ChEBI" id="CHEBI:43474"/>
        <dbReference type="ChEBI" id="CHEBI:57720"/>
        <dbReference type="EC" id="2.4.2.3"/>
    </reaction>
</comment>
<evidence type="ECO:0000256" key="5">
    <source>
        <dbReference type="ARBA" id="ARBA00021980"/>
    </source>
</evidence>
<comment type="subcellular location">
    <subcellularLocation>
        <location evidence="1">Cytoplasm</location>
    </subcellularLocation>
</comment>
<comment type="caution">
    <text evidence="12">The sequence shown here is derived from an EMBL/GenBank/DDBJ whole genome shotgun (WGS) entry which is preliminary data.</text>
</comment>
<dbReference type="InterPro" id="IPR035994">
    <property type="entry name" value="Nucleoside_phosphorylase_sf"/>
</dbReference>
<evidence type="ECO:0000256" key="10">
    <source>
        <dbReference type="RuleBase" id="RU361131"/>
    </source>
</evidence>
<dbReference type="PANTHER" id="PTHR43691">
    <property type="entry name" value="URIDINE PHOSPHORYLASE"/>
    <property type="match status" value="1"/>
</dbReference>
<name>A0A3M0GB27_9ACTN</name>
<keyword evidence="7 10" id="KW-0328">Glycosyltransferase</keyword>
<dbReference type="UniPathway" id="UPA00574">
    <property type="reaction ID" value="UER00633"/>
</dbReference>
<dbReference type="NCBIfam" id="TIGR01718">
    <property type="entry name" value="Uridine-psphlse"/>
    <property type="match status" value="1"/>
</dbReference>
<evidence type="ECO:0000313" key="13">
    <source>
        <dbReference type="Proteomes" id="UP000275256"/>
    </source>
</evidence>
<dbReference type="PANTHER" id="PTHR43691:SF11">
    <property type="entry name" value="FI09636P-RELATED"/>
    <property type="match status" value="1"/>
</dbReference>
<dbReference type="InterPro" id="IPR000845">
    <property type="entry name" value="Nucleoside_phosphorylase_d"/>
</dbReference>
<dbReference type="OrthoDB" id="9782889at2"/>
<dbReference type="InterPro" id="IPR018016">
    <property type="entry name" value="Nucleoside_phosphorylase_CS"/>
</dbReference>
<dbReference type="InterPro" id="IPR010058">
    <property type="entry name" value="Uridine_phosphorylase"/>
</dbReference>
<evidence type="ECO:0000259" key="11">
    <source>
        <dbReference type="Pfam" id="PF01048"/>
    </source>
</evidence>
<reference evidence="12 13" key="1">
    <citation type="submission" date="2018-10" db="EMBL/GenBank/DDBJ databases">
        <title>Tessaracoccus antarcticuss sp. nov., isolated from sediment.</title>
        <authorList>
            <person name="Zhou L.Y."/>
            <person name="Du Z.J."/>
        </authorList>
    </citation>
    <scope>NUCLEOTIDE SEQUENCE [LARGE SCALE GENOMIC DNA]</scope>
    <source>
        <strain evidence="12 13">JDX10</strain>
    </source>
</reference>
<evidence type="ECO:0000256" key="4">
    <source>
        <dbReference type="ARBA" id="ARBA00011888"/>
    </source>
</evidence>
<dbReference type="Proteomes" id="UP000275256">
    <property type="component" value="Unassembled WGS sequence"/>
</dbReference>
<dbReference type="PROSITE" id="PS01232">
    <property type="entry name" value="PNP_UDP_1"/>
    <property type="match status" value="1"/>
</dbReference>
<comment type="similarity">
    <text evidence="3 10">Belongs to the PNP/UDP phosphorylase family.</text>
</comment>
<evidence type="ECO:0000256" key="3">
    <source>
        <dbReference type="ARBA" id="ARBA00010456"/>
    </source>
</evidence>
<evidence type="ECO:0000256" key="8">
    <source>
        <dbReference type="ARBA" id="ARBA00022679"/>
    </source>
</evidence>
<dbReference type="RefSeq" id="WP_121900721.1">
    <property type="nucleotide sequence ID" value="NZ_REFW01000001.1"/>
</dbReference>
<proteinExistence type="inferred from homology"/>
<dbReference type="GO" id="GO:0009164">
    <property type="term" value="P:nucleoside catabolic process"/>
    <property type="evidence" value="ECO:0007669"/>
    <property type="project" value="UniProtKB-ARBA"/>
</dbReference>
<comment type="function">
    <text evidence="10">Catalyzes the reversible phosphorylytic cleavage of uridine to uracil and ribose-1-phosphate.</text>
</comment>
<evidence type="ECO:0000256" key="6">
    <source>
        <dbReference type="ARBA" id="ARBA00022490"/>
    </source>
</evidence>
<dbReference type="GO" id="GO:0004850">
    <property type="term" value="F:uridine phosphorylase activity"/>
    <property type="evidence" value="ECO:0007669"/>
    <property type="project" value="UniProtKB-EC"/>
</dbReference>